<evidence type="ECO:0000313" key="2">
    <source>
        <dbReference type="Proteomes" id="UP000238642"/>
    </source>
</evidence>
<dbReference type="RefSeq" id="WP_105726720.1">
    <property type="nucleotide sequence ID" value="NZ_PVBS01000002.1"/>
</dbReference>
<comment type="caution">
    <text evidence="1">The sequence shown here is derived from an EMBL/GenBank/DDBJ whole genome shotgun (WGS) entry which is preliminary data.</text>
</comment>
<proteinExistence type="predicted"/>
<evidence type="ECO:0008006" key="3">
    <source>
        <dbReference type="Google" id="ProtNLM"/>
    </source>
</evidence>
<protein>
    <recommendedName>
        <fullName evidence="3">Universal stress protein</fullName>
    </recommendedName>
</protein>
<name>A0A2S9JN22_9SPHI</name>
<organism evidence="1 2">
    <name type="scientific">Sphingobacterium gobiense</name>
    <dbReference type="NCBI Taxonomy" id="1382456"/>
    <lineage>
        <taxon>Bacteria</taxon>
        <taxon>Pseudomonadati</taxon>
        <taxon>Bacteroidota</taxon>
        <taxon>Sphingobacteriia</taxon>
        <taxon>Sphingobacteriales</taxon>
        <taxon>Sphingobacteriaceae</taxon>
        <taxon>Sphingobacterium</taxon>
    </lineage>
</organism>
<dbReference type="OrthoDB" id="893860at2"/>
<reference evidence="1 2" key="1">
    <citation type="submission" date="2018-02" db="EMBL/GenBank/DDBJ databases">
        <title>The draft genome of Sphingobacterium gobiense H7.</title>
        <authorList>
            <person name="Li L."/>
            <person name="Liu L."/>
            <person name="Zhang X."/>
            <person name="Wang T."/>
            <person name="Liang L."/>
        </authorList>
    </citation>
    <scope>NUCLEOTIDE SEQUENCE [LARGE SCALE GENOMIC DNA]</scope>
    <source>
        <strain evidence="1 2">ACCC 05757</strain>
    </source>
</reference>
<dbReference type="Proteomes" id="UP000238642">
    <property type="component" value="Unassembled WGS sequence"/>
</dbReference>
<gene>
    <name evidence="1" type="ORF">C5749_13745</name>
</gene>
<dbReference type="AlphaFoldDB" id="A0A2S9JN22"/>
<dbReference type="EMBL" id="PVBS01000002">
    <property type="protein sequence ID" value="PRD54508.1"/>
    <property type="molecule type" value="Genomic_DNA"/>
</dbReference>
<keyword evidence="2" id="KW-1185">Reference proteome</keyword>
<accession>A0A2S9JN22</accession>
<sequence>MIQRVLVPTDFTVNSLRIVLEYLENNKDEQVELVLVGGYKLSESISMLLGFTLDDHLAELQHDDFLKGCEIIKSRFKDKVVEMYADSMISKNKRYIRNYLKGRKFTQVVLPDAFEFQEVENSFDVAALLRSQPLALPQVIPVVMGEDERSRHDTLDSFFFRKKWRFSYE</sequence>
<evidence type="ECO:0000313" key="1">
    <source>
        <dbReference type="EMBL" id="PRD54508.1"/>
    </source>
</evidence>